<evidence type="ECO:0000313" key="1">
    <source>
        <dbReference type="EMBL" id="MFD1547139.1"/>
    </source>
</evidence>
<dbReference type="EMBL" id="JBHUCM010000072">
    <property type="protein sequence ID" value="MFD1547139.1"/>
    <property type="molecule type" value="Genomic_DNA"/>
</dbReference>
<dbReference type="Proteomes" id="UP001597097">
    <property type="component" value="Unassembled WGS sequence"/>
</dbReference>
<keyword evidence="2" id="KW-1185">Reference proteome</keyword>
<gene>
    <name evidence="1" type="ORF">ACFSJ0_59580</name>
</gene>
<accession>A0ABW4GX23</accession>
<protein>
    <submittedName>
        <fullName evidence="1">Uncharacterized protein</fullName>
    </submittedName>
</protein>
<proteinExistence type="predicted"/>
<evidence type="ECO:0000313" key="2">
    <source>
        <dbReference type="Proteomes" id="UP001597097"/>
    </source>
</evidence>
<dbReference type="RefSeq" id="WP_219532507.1">
    <property type="nucleotide sequence ID" value="NZ_JAHKRM010000014.1"/>
</dbReference>
<name>A0ABW4GX23_9ACTN</name>
<sequence>MRILLHQLADLERRDPQTISSEISLIYFDVTQLRADHPQLIDDSIPLNAGYQLFESARKIVISSAAATIRRQGHFGQSVPLKARDHARHVRLGQTRRGSYILPVISPARPAPPPPDDEQLHLDMDVEETLFDRRVMTTMAHALKTLEEMASRDRLPSPSEISDSVGEGVSRELCVALDSIITSTEITELDVEFNWSRASQPMSPEVAMLTFPRESSVVVEHVAEKLKTIRRQREHVLFGLITDLHRGADEEALGGRIGMETIIDRRRRVVWIDLDEETYQQAVRYHGSRTRVVARGVLQTGRPATMDVSHFAPDYSLSESSLLVNPTD</sequence>
<comment type="caution">
    <text evidence="1">The sequence shown here is derived from an EMBL/GenBank/DDBJ whole genome shotgun (WGS) entry which is preliminary data.</text>
</comment>
<reference evidence="2" key="1">
    <citation type="journal article" date="2019" name="Int. J. Syst. Evol. Microbiol.">
        <title>The Global Catalogue of Microorganisms (GCM) 10K type strain sequencing project: providing services to taxonomists for standard genome sequencing and annotation.</title>
        <authorList>
            <consortium name="The Broad Institute Genomics Platform"/>
            <consortium name="The Broad Institute Genome Sequencing Center for Infectious Disease"/>
            <person name="Wu L."/>
            <person name="Ma J."/>
        </authorList>
    </citation>
    <scope>NUCLEOTIDE SEQUENCE [LARGE SCALE GENOMIC DNA]</scope>
    <source>
        <strain evidence="2">CGMCC 1.15399</strain>
    </source>
</reference>
<organism evidence="1 2">
    <name type="scientific">Nonomuraea guangzhouensis</name>
    <dbReference type="NCBI Taxonomy" id="1291555"/>
    <lineage>
        <taxon>Bacteria</taxon>
        <taxon>Bacillati</taxon>
        <taxon>Actinomycetota</taxon>
        <taxon>Actinomycetes</taxon>
        <taxon>Streptosporangiales</taxon>
        <taxon>Streptosporangiaceae</taxon>
        <taxon>Nonomuraea</taxon>
    </lineage>
</organism>